<keyword evidence="2" id="KW-1185">Reference proteome</keyword>
<organism evidence="1 2">
    <name type="scientific">Teladorsagia circumcincta</name>
    <name type="common">Brown stomach worm</name>
    <name type="synonym">Ostertagia circumcincta</name>
    <dbReference type="NCBI Taxonomy" id="45464"/>
    <lineage>
        <taxon>Eukaryota</taxon>
        <taxon>Metazoa</taxon>
        <taxon>Ecdysozoa</taxon>
        <taxon>Nematoda</taxon>
        <taxon>Chromadorea</taxon>
        <taxon>Rhabditida</taxon>
        <taxon>Rhabditina</taxon>
        <taxon>Rhabditomorpha</taxon>
        <taxon>Strongyloidea</taxon>
        <taxon>Trichostrongylidae</taxon>
        <taxon>Teladorsagia</taxon>
    </lineage>
</organism>
<evidence type="ECO:0000313" key="2">
    <source>
        <dbReference type="Proteomes" id="UP000230423"/>
    </source>
</evidence>
<proteinExistence type="predicted"/>
<name>A0A2G9V5N0_TELCI</name>
<dbReference type="Proteomes" id="UP000230423">
    <property type="component" value="Unassembled WGS sequence"/>
</dbReference>
<protein>
    <submittedName>
        <fullName evidence="1">Uncharacterized protein</fullName>
    </submittedName>
</protein>
<dbReference type="AlphaFoldDB" id="A0A2G9V5N0"/>
<sequence length="195" mass="22439">MFFQFEYYTNYTPCPAAIDERGFGFKPRYFYTVLYNKTSSLILAKKYWQHGDVYINNYADLEYTGPSIDPKELGFGMFMQFLRNADVERRSDNPHTNGAAAVAKAYDGTKPPPPGTGNDFSKMYHGYPFILGLRITEKVNKGKGSRPRKLLVSYYGKCTDAGNWIANEGYYKLNDVTGSWSPIYYDPAHTDFYYR</sequence>
<dbReference type="EMBL" id="KZ344986">
    <property type="protein sequence ID" value="PIO77823.1"/>
    <property type="molecule type" value="Genomic_DNA"/>
</dbReference>
<evidence type="ECO:0000313" key="1">
    <source>
        <dbReference type="EMBL" id="PIO77823.1"/>
    </source>
</evidence>
<accession>A0A2G9V5N0</accession>
<gene>
    <name evidence="1" type="ORF">TELCIR_00085</name>
</gene>
<reference evidence="1 2" key="1">
    <citation type="submission" date="2015-09" db="EMBL/GenBank/DDBJ databases">
        <title>Draft genome of the parasitic nematode Teladorsagia circumcincta isolate WARC Sus (inbred).</title>
        <authorList>
            <person name="Mitreva M."/>
        </authorList>
    </citation>
    <scope>NUCLEOTIDE SEQUENCE [LARGE SCALE GENOMIC DNA]</scope>
    <source>
        <strain evidence="1 2">S</strain>
    </source>
</reference>